<keyword evidence="2" id="KW-1277">Toxin-antitoxin system</keyword>
<dbReference type="InterPro" id="IPR002934">
    <property type="entry name" value="Polymerase_NTP_transf_dom"/>
</dbReference>
<dbReference type="SUPFAM" id="SSF81301">
    <property type="entry name" value="Nucleotidyltransferase"/>
    <property type="match status" value="1"/>
</dbReference>
<dbReference type="Proteomes" id="UP000095185">
    <property type="component" value="Chromosome"/>
</dbReference>
<keyword evidence="12" id="KW-1185">Reference proteome</keyword>
<feature type="domain" description="Polymerase nucleotidyl transferase" evidence="10">
    <location>
        <begin position="10"/>
        <end position="92"/>
    </location>
</feature>
<evidence type="ECO:0000256" key="3">
    <source>
        <dbReference type="ARBA" id="ARBA00022679"/>
    </source>
</evidence>
<dbReference type="STRING" id="274537.BIU88_08105"/>
<dbReference type="GO" id="GO:0016779">
    <property type="term" value="F:nucleotidyltransferase activity"/>
    <property type="evidence" value="ECO:0007669"/>
    <property type="project" value="UniProtKB-KW"/>
</dbReference>
<evidence type="ECO:0000256" key="5">
    <source>
        <dbReference type="ARBA" id="ARBA00022723"/>
    </source>
</evidence>
<gene>
    <name evidence="11" type="ORF">BIU88_08105</name>
</gene>
<dbReference type="RefSeq" id="WP_069810280.1">
    <property type="nucleotide sequence ID" value="NZ_CP017305.1"/>
</dbReference>
<keyword evidence="7" id="KW-0067">ATP-binding</keyword>
<dbReference type="CDD" id="cd05403">
    <property type="entry name" value="NT_KNTase_like"/>
    <property type="match status" value="1"/>
</dbReference>
<dbReference type="Pfam" id="PF01909">
    <property type="entry name" value="NTP_transf_2"/>
    <property type="match status" value="1"/>
</dbReference>
<dbReference type="EMBL" id="CP017305">
    <property type="protein sequence ID" value="AOS84099.1"/>
    <property type="molecule type" value="Genomic_DNA"/>
</dbReference>
<dbReference type="KEGG" id="clz:BIU88_08105"/>
<keyword evidence="3" id="KW-0808">Transferase</keyword>
<evidence type="ECO:0000256" key="6">
    <source>
        <dbReference type="ARBA" id="ARBA00022741"/>
    </source>
</evidence>
<evidence type="ECO:0000256" key="2">
    <source>
        <dbReference type="ARBA" id="ARBA00022649"/>
    </source>
</evidence>
<evidence type="ECO:0000256" key="4">
    <source>
        <dbReference type="ARBA" id="ARBA00022695"/>
    </source>
</evidence>
<dbReference type="InterPro" id="IPR043519">
    <property type="entry name" value="NT_sf"/>
</dbReference>
<evidence type="ECO:0000256" key="9">
    <source>
        <dbReference type="ARBA" id="ARBA00038276"/>
    </source>
</evidence>
<accession>A0A1D8D8U4</accession>
<dbReference type="GO" id="GO:0005524">
    <property type="term" value="F:ATP binding"/>
    <property type="evidence" value="ECO:0007669"/>
    <property type="project" value="UniProtKB-KW"/>
</dbReference>
<evidence type="ECO:0000256" key="8">
    <source>
        <dbReference type="ARBA" id="ARBA00022842"/>
    </source>
</evidence>
<keyword evidence="4" id="KW-0548">Nucleotidyltransferase</keyword>
<dbReference type="PANTHER" id="PTHR33571:SF14">
    <property type="entry name" value="PROTEIN ADENYLYLTRANSFERASE MJ0435-RELATED"/>
    <property type="match status" value="1"/>
</dbReference>
<evidence type="ECO:0000256" key="1">
    <source>
        <dbReference type="ARBA" id="ARBA00001946"/>
    </source>
</evidence>
<evidence type="ECO:0000259" key="10">
    <source>
        <dbReference type="Pfam" id="PF01909"/>
    </source>
</evidence>
<keyword evidence="8" id="KW-0460">Magnesium</keyword>
<dbReference type="Gene3D" id="3.30.460.10">
    <property type="entry name" value="Beta Polymerase, domain 2"/>
    <property type="match status" value="1"/>
</dbReference>
<proteinExistence type="inferred from homology"/>
<dbReference type="AlphaFoldDB" id="A0A1D8D8U4"/>
<keyword evidence="5" id="KW-0479">Metal-binding</keyword>
<dbReference type="InterPro" id="IPR052038">
    <property type="entry name" value="Type-VII_TA_antitoxin"/>
</dbReference>
<keyword evidence="6" id="KW-0547">Nucleotide-binding</keyword>
<dbReference type="GO" id="GO:0046872">
    <property type="term" value="F:metal ion binding"/>
    <property type="evidence" value="ECO:0007669"/>
    <property type="project" value="UniProtKB-KW"/>
</dbReference>
<evidence type="ECO:0000256" key="7">
    <source>
        <dbReference type="ARBA" id="ARBA00022840"/>
    </source>
</evidence>
<comment type="similarity">
    <text evidence="9">Belongs to the MntA antitoxin family.</text>
</comment>
<dbReference type="PANTHER" id="PTHR33571">
    <property type="entry name" value="SSL8005 PROTEIN"/>
    <property type="match status" value="1"/>
</dbReference>
<dbReference type="OrthoDB" id="9809668at2"/>
<sequence length="95" mass="11150">MQKEQVLQIIREYKQELADKYHVKKVGIFGSVANDTAKPDSDIDIVVEMEPNLLLQAELQATLESLLMRKVDVIRYWKRMNQYLKAHIDEEALYV</sequence>
<organism evidence="11 12">
    <name type="scientific">Chlorobaculum limnaeum</name>
    <dbReference type="NCBI Taxonomy" id="274537"/>
    <lineage>
        <taxon>Bacteria</taxon>
        <taxon>Pseudomonadati</taxon>
        <taxon>Chlorobiota</taxon>
        <taxon>Chlorobiia</taxon>
        <taxon>Chlorobiales</taxon>
        <taxon>Chlorobiaceae</taxon>
        <taxon>Chlorobaculum</taxon>
    </lineage>
</organism>
<reference evidence="11" key="1">
    <citation type="submission" date="2016-09" db="EMBL/GenBank/DDBJ databases">
        <title>Genome sequence of Chlorobaculum limnaeum.</title>
        <authorList>
            <person name="Liu Z."/>
            <person name="Tank M."/>
            <person name="Bryant D.A."/>
        </authorList>
    </citation>
    <scope>NUCLEOTIDE SEQUENCE [LARGE SCALE GENOMIC DNA]</scope>
    <source>
        <strain evidence="11">DSM 1677</strain>
    </source>
</reference>
<evidence type="ECO:0000313" key="12">
    <source>
        <dbReference type="Proteomes" id="UP000095185"/>
    </source>
</evidence>
<evidence type="ECO:0000313" key="11">
    <source>
        <dbReference type="EMBL" id="AOS84099.1"/>
    </source>
</evidence>
<comment type="cofactor">
    <cofactor evidence="1">
        <name>Mg(2+)</name>
        <dbReference type="ChEBI" id="CHEBI:18420"/>
    </cofactor>
</comment>
<protein>
    <submittedName>
        <fullName evidence="11">Nucleotidyltransferase</fullName>
    </submittedName>
</protein>
<name>A0A1D8D8U4_CHLLM</name>